<evidence type="ECO:0000256" key="1">
    <source>
        <dbReference type="ARBA" id="ARBA00010945"/>
    </source>
</evidence>
<evidence type="ECO:0000259" key="5">
    <source>
        <dbReference type="PROSITE" id="PS50173"/>
    </source>
</evidence>
<feature type="binding site" evidence="4">
    <location>
        <position position="11"/>
    </location>
    <ligand>
        <name>Mg(2+)</name>
        <dbReference type="ChEBI" id="CHEBI:18420"/>
    </ligand>
</feature>
<dbReference type="SUPFAM" id="SSF56672">
    <property type="entry name" value="DNA/RNA polymerases"/>
    <property type="match status" value="1"/>
</dbReference>
<evidence type="ECO:0000256" key="4">
    <source>
        <dbReference type="HAMAP-Rule" id="MF_01113"/>
    </source>
</evidence>
<gene>
    <name evidence="4 6" type="primary">dinB</name>
    <name evidence="6" type="ORF">GCM10023337_16900</name>
</gene>
<keyword evidence="4" id="KW-0548">Nucleotidyltransferase</keyword>
<dbReference type="Pfam" id="PF11798">
    <property type="entry name" value="IMS_HHH"/>
    <property type="match status" value="1"/>
</dbReference>
<keyword evidence="4" id="KW-0235">DNA replication</keyword>
<dbReference type="InterPro" id="IPR043128">
    <property type="entry name" value="Rev_trsase/Diguanyl_cyclase"/>
</dbReference>
<dbReference type="PANTHER" id="PTHR11076:SF33">
    <property type="entry name" value="DNA POLYMERASE KAPPA"/>
    <property type="match status" value="1"/>
</dbReference>
<evidence type="ECO:0000313" key="6">
    <source>
        <dbReference type="EMBL" id="GAA5091257.1"/>
    </source>
</evidence>
<feature type="domain" description="UmuC" evidence="5">
    <location>
        <begin position="7"/>
        <end position="205"/>
    </location>
</feature>
<dbReference type="RefSeq" id="WP_345371031.1">
    <property type="nucleotide sequence ID" value="NZ_BAABKD010000009.1"/>
</dbReference>
<keyword evidence="4" id="KW-0238">DNA-binding</keyword>
<organism evidence="6 7">
    <name type="scientific">Paenalcaligenes hermetiae</name>
    <dbReference type="NCBI Taxonomy" id="1157987"/>
    <lineage>
        <taxon>Bacteria</taxon>
        <taxon>Pseudomonadati</taxon>
        <taxon>Pseudomonadota</taxon>
        <taxon>Betaproteobacteria</taxon>
        <taxon>Burkholderiales</taxon>
        <taxon>Alcaligenaceae</taxon>
        <taxon>Paenalcaligenes</taxon>
    </lineage>
</organism>
<dbReference type="Proteomes" id="UP001500227">
    <property type="component" value="Unassembled WGS sequence"/>
</dbReference>
<name>A0ABP9M608_9BURK</name>
<dbReference type="InterPro" id="IPR001126">
    <property type="entry name" value="UmuC"/>
</dbReference>
<dbReference type="InterPro" id="IPR022880">
    <property type="entry name" value="DNApol_IV"/>
</dbReference>
<dbReference type="InterPro" id="IPR050116">
    <property type="entry name" value="DNA_polymerase-Y"/>
</dbReference>
<protein>
    <recommendedName>
        <fullName evidence="4">DNA polymerase IV</fullName>
        <shortName evidence="4">Pol IV</shortName>
        <ecNumber evidence="4">2.7.7.7</ecNumber>
    </recommendedName>
</protein>
<keyword evidence="2 4" id="KW-0515">Mutator protein</keyword>
<keyword evidence="4" id="KW-0460">Magnesium</keyword>
<comment type="function">
    <text evidence="4">Poorly processive, error-prone DNA polymerase involved in untargeted mutagenesis. Copies undamaged DNA at stalled replication forks, which arise in vivo from mismatched or misaligned primer ends. These misaligned primers can be extended by PolIV. Exhibits no 3'-5' exonuclease (proofreading) activity. May be involved in translesional synthesis, in conjunction with the beta clamp from PolIII.</text>
</comment>
<sequence>MTKKRRIAHLDMDAFYASVALLRYPDLRRKVLVIGGRNVPAPVKKADGTWEYARLRDYVGRGVVTTASYEARALGVFSAMGLMKAAQYAPDAYLLPADFQAYRYYSRLFKEAVATVSDRIENRGIDEIYIDLSHLAQSSMQLARRLQQVVWEATGLTCSVGISPNKLLAKIASDLNKPNGVCVLGQEEVPTMVWPLPVGKVNGIGPKSQQKLARLGIHTVGDLAQASPPLLQRHFGLSYAKWLADAAQGKDDRPIVLASEPKSLSRERTFERDLHVRHDRQRLTQFLEAICGQLAQDLQQKGYRAFTIGIKLRFDDFSTLTRDHSMDVPVVKQADLLHAARQCLRRTQIRHRSLRLVGVRASKLIAEADCVRYDRLPVQLSFGDLACLDTKRD</sequence>
<dbReference type="CDD" id="cd03586">
    <property type="entry name" value="PolY_Pol_IV_kappa"/>
    <property type="match status" value="1"/>
</dbReference>
<comment type="caution">
    <text evidence="6">The sequence shown here is derived from an EMBL/GenBank/DDBJ whole genome shotgun (WGS) entry which is preliminary data.</text>
</comment>
<comment type="subunit">
    <text evidence="4">Monomer.</text>
</comment>
<dbReference type="InterPro" id="IPR017961">
    <property type="entry name" value="DNA_pol_Y-fam_little_finger"/>
</dbReference>
<comment type="subcellular location">
    <subcellularLocation>
        <location evidence="4">Cytoplasm</location>
    </subcellularLocation>
</comment>
<keyword evidence="4" id="KW-0963">Cytoplasm</keyword>
<dbReference type="HAMAP" id="MF_01113">
    <property type="entry name" value="DNApol_IV"/>
    <property type="match status" value="1"/>
</dbReference>
<feature type="active site" evidence="4">
    <location>
        <position position="127"/>
    </location>
</feature>
<dbReference type="PANTHER" id="PTHR11076">
    <property type="entry name" value="DNA REPAIR POLYMERASE UMUC / TRANSFERASE FAMILY MEMBER"/>
    <property type="match status" value="1"/>
</dbReference>
<dbReference type="EC" id="2.7.7.7" evidence="4"/>
<reference evidence="7" key="1">
    <citation type="journal article" date="2019" name="Int. J. Syst. Evol. Microbiol.">
        <title>The Global Catalogue of Microorganisms (GCM) 10K type strain sequencing project: providing services to taxonomists for standard genome sequencing and annotation.</title>
        <authorList>
            <consortium name="The Broad Institute Genomics Platform"/>
            <consortium name="The Broad Institute Genome Sequencing Center for Infectious Disease"/>
            <person name="Wu L."/>
            <person name="Ma J."/>
        </authorList>
    </citation>
    <scope>NUCLEOTIDE SEQUENCE [LARGE SCALE GENOMIC DNA]</scope>
    <source>
        <strain evidence="7">JCM 18423</strain>
    </source>
</reference>
<comment type="cofactor">
    <cofactor evidence="4">
        <name>Mg(2+)</name>
        <dbReference type="ChEBI" id="CHEBI:18420"/>
    </cofactor>
    <text evidence="4">Binds 2 magnesium ions per subunit.</text>
</comment>
<keyword evidence="4" id="KW-0808">Transferase</keyword>
<keyword evidence="4" id="KW-0227">DNA damage</keyword>
<dbReference type="InterPro" id="IPR036775">
    <property type="entry name" value="DNA_pol_Y-fam_lit_finger_sf"/>
</dbReference>
<dbReference type="Gene3D" id="3.40.1170.60">
    <property type="match status" value="1"/>
</dbReference>
<dbReference type="InterPro" id="IPR024728">
    <property type="entry name" value="PolY_HhH_motif"/>
</dbReference>
<dbReference type="EMBL" id="BAABKD010000009">
    <property type="protein sequence ID" value="GAA5091257.1"/>
    <property type="molecule type" value="Genomic_DNA"/>
</dbReference>
<dbReference type="PROSITE" id="PS50173">
    <property type="entry name" value="UMUC"/>
    <property type="match status" value="1"/>
</dbReference>
<evidence type="ECO:0000256" key="2">
    <source>
        <dbReference type="ARBA" id="ARBA00022457"/>
    </source>
</evidence>
<proteinExistence type="inferred from homology"/>
<dbReference type="Gene3D" id="1.10.150.20">
    <property type="entry name" value="5' to 3' exonuclease, C-terminal subdomain"/>
    <property type="match status" value="1"/>
</dbReference>
<keyword evidence="3 4" id="KW-0239">DNA-directed DNA polymerase</keyword>
<feature type="site" description="Substrate discrimination" evidence="4">
    <location>
        <position position="16"/>
    </location>
</feature>
<dbReference type="Pfam" id="PF00817">
    <property type="entry name" value="IMS"/>
    <property type="match status" value="1"/>
</dbReference>
<keyword evidence="4" id="KW-0234">DNA repair</keyword>
<comment type="similarity">
    <text evidence="1 4">Belongs to the DNA polymerase type-Y family.</text>
</comment>
<feature type="binding site" evidence="4">
    <location>
        <position position="126"/>
    </location>
    <ligand>
        <name>Mg(2+)</name>
        <dbReference type="ChEBI" id="CHEBI:18420"/>
    </ligand>
</feature>
<evidence type="ECO:0000313" key="7">
    <source>
        <dbReference type="Proteomes" id="UP001500227"/>
    </source>
</evidence>
<dbReference type="Gene3D" id="3.30.70.270">
    <property type="match status" value="1"/>
</dbReference>
<dbReference type="SUPFAM" id="SSF100879">
    <property type="entry name" value="Lesion bypass DNA polymerase (Y-family), little finger domain"/>
    <property type="match status" value="1"/>
</dbReference>
<keyword evidence="7" id="KW-1185">Reference proteome</keyword>
<evidence type="ECO:0000256" key="3">
    <source>
        <dbReference type="ARBA" id="ARBA00022932"/>
    </source>
</evidence>
<dbReference type="NCBIfam" id="NF002677">
    <property type="entry name" value="PRK02406.1"/>
    <property type="match status" value="1"/>
</dbReference>
<comment type="catalytic activity">
    <reaction evidence="4">
        <text>DNA(n) + a 2'-deoxyribonucleoside 5'-triphosphate = DNA(n+1) + diphosphate</text>
        <dbReference type="Rhea" id="RHEA:22508"/>
        <dbReference type="Rhea" id="RHEA-COMP:17339"/>
        <dbReference type="Rhea" id="RHEA-COMP:17340"/>
        <dbReference type="ChEBI" id="CHEBI:33019"/>
        <dbReference type="ChEBI" id="CHEBI:61560"/>
        <dbReference type="ChEBI" id="CHEBI:173112"/>
        <dbReference type="EC" id="2.7.7.7"/>
    </reaction>
</comment>
<dbReference type="Pfam" id="PF11799">
    <property type="entry name" value="IMS_C"/>
    <property type="match status" value="1"/>
</dbReference>
<accession>A0ABP9M608</accession>
<dbReference type="Gene3D" id="3.30.1490.100">
    <property type="entry name" value="DNA polymerase, Y-family, little finger domain"/>
    <property type="match status" value="1"/>
</dbReference>
<dbReference type="InterPro" id="IPR043502">
    <property type="entry name" value="DNA/RNA_pol_sf"/>
</dbReference>
<keyword evidence="4" id="KW-0479">Metal-binding</keyword>